<keyword evidence="13" id="KW-1185">Reference proteome</keyword>
<dbReference type="Gene3D" id="2.60.40.1210">
    <property type="entry name" value="Cellobiose dehydrogenase, cytochrome domain"/>
    <property type="match status" value="1"/>
</dbReference>
<dbReference type="FunFam" id="2.60.120.310:FF:000004">
    <property type="entry name" value="DBH-like monooxygenase protein 1"/>
    <property type="match status" value="1"/>
</dbReference>
<dbReference type="CDD" id="cd09631">
    <property type="entry name" value="DOMON_DOH"/>
    <property type="match status" value="1"/>
</dbReference>
<dbReference type="Pfam" id="PF03351">
    <property type="entry name" value="DOMON"/>
    <property type="match status" value="1"/>
</dbReference>
<dbReference type="GO" id="GO:0006589">
    <property type="term" value="P:octopamine biosynthetic process"/>
    <property type="evidence" value="ECO:0007669"/>
    <property type="project" value="TreeGrafter"/>
</dbReference>
<feature type="chain" id="PRO_5043774576" description="DOMON domain-containing protein" evidence="10">
    <location>
        <begin position="20"/>
        <end position="766"/>
    </location>
</feature>
<keyword evidence="8" id="KW-0325">Glycoprotein</keyword>
<evidence type="ECO:0000256" key="6">
    <source>
        <dbReference type="ARBA" id="ARBA00023033"/>
    </source>
</evidence>
<keyword evidence="4" id="KW-0560">Oxidoreductase</keyword>
<dbReference type="InterPro" id="IPR024548">
    <property type="entry name" value="Cu2_monoox_C"/>
</dbReference>
<dbReference type="GO" id="GO:0005615">
    <property type="term" value="C:extracellular space"/>
    <property type="evidence" value="ECO:0007669"/>
    <property type="project" value="TreeGrafter"/>
</dbReference>
<dbReference type="PRINTS" id="PR00767">
    <property type="entry name" value="DBMONOXGNASE"/>
</dbReference>
<dbReference type="PROSITE" id="PS50836">
    <property type="entry name" value="DOMON"/>
    <property type="match status" value="1"/>
</dbReference>
<evidence type="ECO:0000313" key="12">
    <source>
        <dbReference type="EMBL" id="CAL4059444.1"/>
    </source>
</evidence>
<keyword evidence="6" id="KW-0503">Monooxygenase</keyword>
<dbReference type="Gene3D" id="2.60.120.230">
    <property type="match status" value="1"/>
</dbReference>
<dbReference type="InterPro" id="IPR000945">
    <property type="entry name" value="DBH-like"/>
</dbReference>
<dbReference type="GO" id="GO:0042421">
    <property type="term" value="P:norepinephrine biosynthetic process"/>
    <property type="evidence" value="ECO:0007669"/>
    <property type="project" value="TreeGrafter"/>
</dbReference>
<protein>
    <recommendedName>
        <fullName evidence="11">DOMON domain-containing protein</fullName>
    </recommendedName>
</protein>
<evidence type="ECO:0000313" key="13">
    <source>
        <dbReference type="Proteomes" id="UP001497623"/>
    </source>
</evidence>
<dbReference type="FunFam" id="2.60.120.230:FF:000001">
    <property type="entry name" value="Monooxygenase, DBH-like 1"/>
    <property type="match status" value="1"/>
</dbReference>
<dbReference type="PANTHER" id="PTHR10157:SF23">
    <property type="entry name" value="MOXD1 HOMOLOG 1"/>
    <property type="match status" value="1"/>
</dbReference>
<evidence type="ECO:0000256" key="3">
    <source>
        <dbReference type="ARBA" id="ARBA00022723"/>
    </source>
</evidence>
<dbReference type="InterPro" id="IPR005018">
    <property type="entry name" value="DOMON_domain"/>
</dbReference>
<dbReference type="GO" id="GO:0004500">
    <property type="term" value="F:dopamine beta-monooxygenase activity"/>
    <property type="evidence" value="ECO:0007669"/>
    <property type="project" value="InterPro"/>
</dbReference>
<dbReference type="SMART" id="SM00664">
    <property type="entry name" value="DoH"/>
    <property type="match status" value="1"/>
</dbReference>
<name>A0AAV2PK61_MEGNR</name>
<dbReference type="Gene3D" id="2.60.120.310">
    <property type="entry name" value="Copper type II, ascorbate-dependent monooxygenase, N-terminal domain"/>
    <property type="match status" value="1"/>
</dbReference>
<dbReference type="InterPro" id="IPR036939">
    <property type="entry name" value="Cu2_ascorb_mOase_N_sf"/>
</dbReference>
<evidence type="ECO:0000256" key="8">
    <source>
        <dbReference type="ARBA" id="ARBA00023180"/>
    </source>
</evidence>
<dbReference type="Pfam" id="PF01082">
    <property type="entry name" value="Cu2_monooxygen"/>
    <property type="match status" value="1"/>
</dbReference>
<dbReference type="GO" id="GO:0042420">
    <property type="term" value="P:dopamine catabolic process"/>
    <property type="evidence" value="ECO:0007669"/>
    <property type="project" value="TreeGrafter"/>
</dbReference>
<sequence>SSMWLWWWWSWWIAALVTGSSSNSISSVSPYGLLGPQGVVLPPKDFVHRAQLDQYGAYVMLWTPREEDIIIEVQVSTRGYVGLGWSPHGGMKNADIALAWVNDDDGKVHLNDRHASGERTPAIDASQDLRLIGGYQNNTHTVIRWARPWTTCDDQQDFQLTGDTVRVIWAYDEEDPSGDGEGALPRHAHRGTRSLYLREPRPTTALLRGANVVNWDIRSPKVALPGDMHTLYWCKLYKIPDIDRKHHVIGYEPIIDVSNIQYVHHMILYECHLKDSHLHLEKFAQAKGSQCYGGNMPPSWYACNTPLIAWAVGSEGESYPSQAGFPLGEDFGGATYFMLEIHYNNPNYRKGVVDSSGLRIFHTDQLREHDAAVMTMGHSVVPAHIIPPGRKWTTVGHCTADCTEKGLPEEGVKVFSAVLHAHLLGSSIGVRQIRNGREMPQIIKDSTYDFNYQQTRVLEDQLTILPGDFLVTECTYDASRRTHPTFGGFASTEEMCLVFLAYYPRANLSECFSYPDISMLLDTFGIQKVYNNDKIIGMFQDTGFSDDYINSEWEEKLLKQMDQSVTVNATDISLSAFHTKVIVVEPKDMYNQSFYSILQNTETWQDEQLLQNLQMNIMEGPHVPTCQFHGRLEVDGLAQRTRYPNYIALKSLQQDCISPSDSIEAVQSPESEAYTTPSPTRTLSPTPGSPESPVNEVNENKDFAELNEVPKTPTPTLPPHLQNKPLEENKIDTESLAHTQRGGSQNVQMPTTMIIVYTWLFILFFY</sequence>
<feature type="signal peptide" evidence="10">
    <location>
        <begin position="1"/>
        <end position="19"/>
    </location>
</feature>
<organism evidence="12 13">
    <name type="scientific">Meganyctiphanes norvegica</name>
    <name type="common">Northern krill</name>
    <name type="synonym">Thysanopoda norvegica</name>
    <dbReference type="NCBI Taxonomy" id="48144"/>
    <lineage>
        <taxon>Eukaryota</taxon>
        <taxon>Metazoa</taxon>
        <taxon>Ecdysozoa</taxon>
        <taxon>Arthropoda</taxon>
        <taxon>Crustacea</taxon>
        <taxon>Multicrustacea</taxon>
        <taxon>Malacostraca</taxon>
        <taxon>Eumalacostraca</taxon>
        <taxon>Eucarida</taxon>
        <taxon>Euphausiacea</taxon>
        <taxon>Euphausiidae</taxon>
        <taxon>Meganyctiphanes</taxon>
    </lineage>
</organism>
<keyword evidence="7" id="KW-1015">Disulfide bond</keyword>
<proteinExistence type="inferred from homology"/>
<dbReference type="SUPFAM" id="SSF49344">
    <property type="entry name" value="CBD9-like"/>
    <property type="match status" value="1"/>
</dbReference>
<dbReference type="InterPro" id="IPR028460">
    <property type="entry name" value="Tbh/DBH"/>
</dbReference>
<dbReference type="InterPro" id="IPR014784">
    <property type="entry name" value="Cu2_ascorb_mOase-like_C"/>
</dbReference>
<keyword evidence="3" id="KW-0479">Metal-binding</keyword>
<evidence type="ECO:0000256" key="7">
    <source>
        <dbReference type="ARBA" id="ARBA00023157"/>
    </source>
</evidence>
<evidence type="ECO:0000256" key="5">
    <source>
        <dbReference type="ARBA" id="ARBA00023008"/>
    </source>
</evidence>
<dbReference type="SUPFAM" id="SSF49742">
    <property type="entry name" value="PHM/PNGase F"/>
    <property type="match status" value="2"/>
</dbReference>
<keyword evidence="10" id="KW-0732">Signal</keyword>
<evidence type="ECO:0000256" key="4">
    <source>
        <dbReference type="ARBA" id="ARBA00023002"/>
    </source>
</evidence>
<evidence type="ECO:0000256" key="1">
    <source>
        <dbReference type="ARBA" id="ARBA00001973"/>
    </source>
</evidence>
<feature type="domain" description="DOMON" evidence="11">
    <location>
        <begin position="56"/>
        <end position="172"/>
    </location>
</feature>
<evidence type="ECO:0000256" key="10">
    <source>
        <dbReference type="SAM" id="SignalP"/>
    </source>
</evidence>
<comment type="similarity">
    <text evidence="2">Belongs to the copper type II ascorbate-dependent monooxygenase family.</text>
</comment>
<dbReference type="Proteomes" id="UP001497623">
    <property type="component" value="Unassembled WGS sequence"/>
</dbReference>
<dbReference type="Pfam" id="PF03712">
    <property type="entry name" value="Cu2_monoox_C"/>
    <property type="match status" value="1"/>
</dbReference>
<comment type="cofactor">
    <cofactor evidence="1">
        <name>Cu(2+)</name>
        <dbReference type="ChEBI" id="CHEBI:29036"/>
    </cofactor>
</comment>
<comment type="caution">
    <text evidence="12">The sequence shown here is derived from an EMBL/GenBank/DDBJ whole genome shotgun (WGS) entry which is preliminary data.</text>
</comment>
<dbReference type="EMBL" id="CAXKWB010000131">
    <property type="protein sequence ID" value="CAL4059444.1"/>
    <property type="molecule type" value="Genomic_DNA"/>
</dbReference>
<dbReference type="GO" id="GO:0005507">
    <property type="term" value="F:copper ion binding"/>
    <property type="evidence" value="ECO:0007669"/>
    <property type="project" value="InterPro"/>
</dbReference>
<evidence type="ECO:0000256" key="9">
    <source>
        <dbReference type="SAM" id="MobiDB-lite"/>
    </source>
</evidence>
<dbReference type="InterPro" id="IPR045266">
    <property type="entry name" value="DOH_DOMON"/>
</dbReference>
<dbReference type="AlphaFoldDB" id="A0AAV2PK61"/>
<dbReference type="InterPro" id="IPR008977">
    <property type="entry name" value="PHM/PNGase_F_dom_sf"/>
</dbReference>
<accession>A0AAV2PK61</accession>
<evidence type="ECO:0000256" key="2">
    <source>
        <dbReference type="ARBA" id="ARBA00010676"/>
    </source>
</evidence>
<dbReference type="PANTHER" id="PTHR10157">
    <property type="entry name" value="DOPAMINE BETA HYDROXYLASE RELATED"/>
    <property type="match status" value="1"/>
</dbReference>
<gene>
    <name evidence="12" type="ORF">MNOR_LOCUS566</name>
</gene>
<dbReference type="GO" id="GO:0030667">
    <property type="term" value="C:secretory granule membrane"/>
    <property type="evidence" value="ECO:0007669"/>
    <property type="project" value="TreeGrafter"/>
</dbReference>
<evidence type="ECO:0000259" key="11">
    <source>
        <dbReference type="PROSITE" id="PS50836"/>
    </source>
</evidence>
<keyword evidence="5" id="KW-0186">Copper</keyword>
<reference evidence="12 13" key="1">
    <citation type="submission" date="2024-05" db="EMBL/GenBank/DDBJ databases">
        <authorList>
            <person name="Wallberg A."/>
        </authorList>
    </citation>
    <scope>NUCLEOTIDE SEQUENCE [LARGE SCALE GENOMIC DNA]</scope>
</reference>
<feature type="non-terminal residue" evidence="12">
    <location>
        <position position="1"/>
    </location>
</feature>
<feature type="compositionally biased region" description="Low complexity" evidence="9">
    <location>
        <begin position="675"/>
        <end position="686"/>
    </location>
</feature>
<feature type="region of interest" description="Disordered" evidence="9">
    <location>
        <begin position="660"/>
        <end position="696"/>
    </location>
</feature>
<dbReference type="InterPro" id="IPR000323">
    <property type="entry name" value="Cu2_ascorb_mOase_N"/>
</dbReference>